<dbReference type="GO" id="GO:0006826">
    <property type="term" value="P:iron ion transport"/>
    <property type="evidence" value="ECO:0007669"/>
    <property type="project" value="UniProtKB-KW"/>
</dbReference>
<dbReference type="AlphaFoldDB" id="A0A4R6WLF9"/>
<keyword evidence="15" id="KW-1185">Reference proteome</keyword>
<dbReference type="SMART" id="SM00965">
    <property type="entry name" value="STN"/>
    <property type="match status" value="1"/>
</dbReference>
<dbReference type="Gene3D" id="2.170.130.10">
    <property type="entry name" value="TonB-dependent receptor, plug domain"/>
    <property type="match status" value="1"/>
</dbReference>
<dbReference type="PROSITE" id="PS52016">
    <property type="entry name" value="TONB_DEPENDENT_REC_3"/>
    <property type="match status" value="1"/>
</dbReference>
<keyword evidence="9 10" id="KW-0998">Cell outer membrane</keyword>
<dbReference type="InterPro" id="IPR023997">
    <property type="entry name" value="TonB-dep_OMP_SusC/RagA_CS"/>
</dbReference>
<organism evidence="14 15">
    <name type="scientific">Sphingobacterium yanglingense</name>
    <dbReference type="NCBI Taxonomy" id="1437280"/>
    <lineage>
        <taxon>Bacteria</taxon>
        <taxon>Pseudomonadati</taxon>
        <taxon>Bacteroidota</taxon>
        <taxon>Sphingobacteriia</taxon>
        <taxon>Sphingobacteriales</taxon>
        <taxon>Sphingobacteriaceae</taxon>
        <taxon>Sphingobacterium</taxon>
    </lineage>
</organism>
<comment type="caution">
    <text evidence="14">The sequence shown here is derived from an EMBL/GenBank/DDBJ whole genome shotgun (WGS) entry which is preliminary data.</text>
</comment>
<evidence type="ECO:0000259" key="13">
    <source>
        <dbReference type="SMART" id="SM00965"/>
    </source>
</evidence>
<dbReference type="NCBIfam" id="TIGR04056">
    <property type="entry name" value="OMP_RagA_SusC"/>
    <property type="match status" value="1"/>
</dbReference>
<dbReference type="InterPro" id="IPR036942">
    <property type="entry name" value="Beta-barrel_TonB_sf"/>
</dbReference>
<keyword evidence="12" id="KW-0732">Signal</keyword>
<keyword evidence="4" id="KW-0410">Iron transport</keyword>
<evidence type="ECO:0000256" key="10">
    <source>
        <dbReference type="PROSITE-ProRule" id="PRU01360"/>
    </source>
</evidence>
<dbReference type="InterPro" id="IPR011662">
    <property type="entry name" value="Secretin/TonB_short_N"/>
</dbReference>
<dbReference type="Proteomes" id="UP000295292">
    <property type="component" value="Unassembled WGS sequence"/>
</dbReference>
<evidence type="ECO:0000256" key="3">
    <source>
        <dbReference type="ARBA" id="ARBA00022452"/>
    </source>
</evidence>
<feature type="domain" description="Secretin/TonB short N-terminal" evidence="13">
    <location>
        <begin position="68"/>
        <end position="119"/>
    </location>
</feature>
<dbReference type="NCBIfam" id="TIGR04057">
    <property type="entry name" value="SusC_RagA_signa"/>
    <property type="match status" value="1"/>
</dbReference>
<name>A0A4R6WLF9_9SPHI</name>
<dbReference type="InterPro" id="IPR012910">
    <property type="entry name" value="Plug_dom"/>
</dbReference>
<protein>
    <submittedName>
        <fullName evidence="14">TonB-linked SusC/RagA family outer membrane protein</fullName>
    </submittedName>
</protein>
<accession>A0A4R6WLF9</accession>
<evidence type="ECO:0000256" key="1">
    <source>
        <dbReference type="ARBA" id="ARBA00004571"/>
    </source>
</evidence>
<evidence type="ECO:0000256" key="9">
    <source>
        <dbReference type="ARBA" id="ARBA00023237"/>
    </source>
</evidence>
<dbReference type="EMBL" id="SNYV01000011">
    <property type="protein sequence ID" value="TDQ79827.1"/>
    <property type="molecule type" value="Genomic_DNA"/>
</dbReference>
<dbReference type="Pfam" id="PF07660">
    <property type="entry name" value="STN"/>
    <property type="match status" value="1"/>
</dbReference>
<evidence type="ECO:0000313" key="14">
    <source>
        <dbReference type="EMBL" id="TDQ79827.1"/>
    </source>
</evidence>
<dbReference type="InterPro" id="IPR000531">
    <property type="entry name" value="Beta-barrel_TonB"/>
</dbReference>
<evidence type="ECO:0000256" key="11">
    <source>
        <dbReference type="RuleBase" id="RU003357"/>
    </source>
</evidence>
<dbReference type="SUPFAM" id="SSF56935">
    <property type="entry name" value="Porins"/>
    <property type="match status" value="1"/>
</dbReference>
<dbReference type="Pfam" id="PF00593">
    <property type="entry name" value="TonB_dep_Rec_b-barrel"/>
    <property type="match status" value="1"/>
</dbReference>
<feature type="chain" id="PRO_5020923595" evidence="12">
    <location>
        <begin position="40"/>
        <end position="1179"/>
    </location>
</feature>
<sequence>MYKRYISNSRCNNYRLTRPIMMLKLTVAALLLCSSQVNAFVYSQNINLTLKDKSLKDAFSSISKQSGYHFLYLENDIKNVRKISLNLTDISLQDALKKTFENTDLTYAIRGKRIIVEKVGEKVTSVIKTAEQQQTAIRGRVTGEGGEQLAGVTVQNIQGETTSTNNTGEFTIQAKNGDILLISFVGYEPQRISVTTQKEYAVRLQPKVDDLDEVVVVAYGTSKKSAFTGSATQLNGDKFKDRPLTSVTNSLLGEVSGVQVSTASGQPGSDPTIHIRGIGTISSSVNSTPLIVLNGMPYDNPLNTINPSDIESLTVLKDASSAALYGARGANGVILIQTKGGKKDKQSVGFKLNQGFTAPQSSDYKKVGVADYLLVNWESTRNMLLKNGMTLEDANKSAAENLISNNLKYNPFNVPDDQVVDASGKLNPNASFMWGDDTDWLKAIQRLGTRTDAGLNISGGTGKSDYYLSTGYLSEKGYIIGSKFDRYTINGNINSKITSFLKVGGMINGVLNKMDGLQNESSGNNSNPFRYVRYIGPIYPIHIHNPITKDYVLDSRGNRIYDFGTGYQISDDLSAPSRDYVGGSNPVLELQNVHDGYKRNLLNAKLYAEIDIMDGLKFTTNGAVSADARLNSSASIVYPEKQNNGNISKSNSFTTTWTFNQLLSYTKQFDQHHLDVLIGHESYDYEYNYLSGKMSDQRFDNGNYEFPNYSVPGDQNSRTDKYRTEGYLSRVNYDYANKYFLSGSIRRDGTSRFYKDYRWGTFFSVGAGWRLDQETFIKDLGLFDLLKLRASYGGVGNDDIGTYYAWQASYEPADNGLEPGYVRGRELNSRSLQWEVSHSSDVGLEFGMFQNRLTGTIEYFNRQSSNLLFKVPQAPDAGLTYAYQNAGSLYNRGIELSLNGQLIKRNGFVWDLGFNATYLKNKITELPIDPYNSGVHRIEKGHSRYEFYLRQWAGVDPATGNSIYTPTAEVLNAFLEEADPAKRSTSIVDVDGKYYTTKVAEAMYDWSGVSMPTVSGGFNTGFSWKGVALNLLFNYQLGGKMYDTGYNNLMTGPSGSALTGSTRHVDVLDRWQKPGDITNVPRLDDAQDVDLNAGSSTRWLISSDMLELANVTASYEFPKDLLKPYNVGGLRVYFSADNAFLLTKRQGMYPRKAIFSGYNSNVDVYLPSRVFTLGLNLTF</sequence>
<feature type="signal peptide" evidence="12">
    <location>
        <begin position="1"/>
        <end position="39"/>
    </location>
</feature>
<dbReference type="Gene3D" id="2.60.40.1120">
    <property type="entry name" value="Carboxypeptidase-like, regulatory domain"/>
    <property type="match status" value="1"/>
</dbReference>
<dbReference type="GO" id="GO:0009279">
    <property type="term" value="C:cell outer membrane"/>
    <property type="evidence" value="ECO:0007669"/>
    <property type="project" value="UniProtKB-SubCell"/>
</dbReference>
<evidence type="ECO:0000256" key="12">
    <source>
        <dbReference type="SAM" id="SignalP"/>
    </source>
</evidence>
<gene>
    <name evidence="14" type="ORF">CLV99_1277</name>
</gene>
<dbReference type="InterPro" id="IPR037066">
    <property type="entry name" value="Plug_dom_sf"/>
</dbReference>
<keyword evidence="6" id="KW-0408">Iron</keyword>
<keyword evidence="7 11" id="KW-0798">TonB box</keyword>
<keyword evidence="5 10" id="KW-0812">Transmembrane</keyword>
<reference evidence="14 15" key="1">
    <citation type="submission" date="2019-03" db="EMBL/GenBank/DDBJ databases">
        <title>Genomic Encyclopedia of Archaeal and Bacterial Type Strains, Phase II (KMG-II): from individual species to whole genera.</title>
        <authorList>
            <person name="Goeker M."/>
        </authorList>
    </citation>
    <scope>NUCLEOTIDE SEQUENCE [LARGE SCALE GENOMIC DNA]</scope>
    <source>
        <strain evidence="14 15">DSM 28353</strain>
    </source>
</reference>
<evidence type="ECO:0000256" key="8">
    <source>
        <dbReference type="ARBA" id="ARBA00023136"/>
    </source>
</evidence>
<evidence type="ECO:0000256" key="5">
    <source>
        <dbReference type="ARBA" id="ARBA00022692"/>
    </source>
</evidence>
<dbReference type="Gene3D" id="2.40.170.20">
    <property type="entry name" value="TonB-dependent receptor, beta-barrel domain"/>
    <property type="match status" value="1"/>
</dbReference>
<evidence type="ECO:0000256" key="7">
    <source>
        <dbReference type="ARBA" id="ARBA00023077"/>
    </source>
</evidence>
<keyword evidence="2 10" id="KW-0813">Transport</keyword>
<keyword evidence="4" id="KW-0406">Ion transport</keyword>
<dbReference type="InterPro" id="IPR008969">
    <property type="entry name" value="CarboxyPept-like_regulatory"/>
</dbReference>
<evidence type="ECO:0000313" key="15">
    <source>
        <dbReference type="Proteomes" id="UP000295292"/>
    </source>
</evidence>
<proteinExistence type="inferred from homology"/>
<evidence type="ECO:0000256" key="6">
    <source>
        <dbReference type="ARBA" id="ARBA00023004"/>
    </source>
</evidence>
<evidence type="ECO:0000256" key="2">
    <source>
        <dbReference type="ARBA" id="ARBA00022448"/>
    </source>
</evidence>
<comment type="subcellular location">
    <subcellularLocation>
        <location evidence="1 10">Cell outer membrane</location>
        <topology evidence="1 10">Multi-pass membrane protein</topology>
    </subcellularLocation>
</comment>
<dbReference type="SUPFAM" id="SSF49464">
    <property type="entry name" value="Carboxypeptidase regulatory domain-like"/>
    <property type="match status" value="1"/>
</dbReference>
<keyword evidence="8 10" id="KW-0472">Membrane</keyword>
<evidence type="ECO:0000256" key="4">
    <source>
        <dbReference type="ARBA" id="ARBA00022496"/>
    </source>
</evidence>
<dbReference type="InterPro" id="IPR023996">
    <property type="entry name" value="TonB-dep_OMP_SusC/RagA"/>
</dbReference>
<dbReference type="Pfam" id="PF07715">
    <property type="entry name" value="Plug"/>
    <property type="match status" value="1"/>
</dbReference>
<dbReference type="InterPro" id="IPR039426">
    <property type="entry name" value="TonB-dep_rcpt-like"/>
</dbReference>
<keyword evidence="3 10" id="KW-1134">Transmembrane beta strand</keyword>
<comment type="similarity">
    <text evidence="10 11">Belongs to the TonB-dependent receptor family.</text>
</comment>
<dbReference type="Pfam" id="PF13715">
    <property type="entry name" value="CarbopepD_reg_2"/>
    <property type="match status" value="1"/>
</dbReference>